<dbReference type="GO" id="GO:0004029">
    <property type="term" value="F:aldehyde dehydrogenase (NAD+) activity"/>
    <property type="evidence" value="ECO:0007669"/>
    <property type="project" value="TreeGrafter"/>
</dbReference>
<dbReference type="Gene3D" id="3.40.50.720">
    <property type="entry name" value="NAD(P)-binding Rossmann-like Domain"/>
    <property type="match status" value="1"/>
</dbReference>
<dbReference type="GO" id="GO:0005737">
    <property type="term" value="C:cytoplasm"/>
    <property type="evidence" value="ECO:0007669"/>
    <property type="project" value="TreeGrafter"/>
</dbReference>
<dbReference type="InterPro" id="IPR036291">
    <property type="entry name" value="NAD(P)-bd_dom_sf"/>
</dbReference>
<comment type="caution">
    <text evidence="1">The sequence shown here is derived from an EMBL/GenBank/DDBJ whole genome shotgun (WGS) entry which is preliminary data.</text>
</comment>
<reference evidence="1 2" key="1">
    <citation type="submission" date="2018-03" db="EMBL/GenBank/DDBJ databases">
        <title>Genomic Encyclopedia of Type Strains, Phase III (KMG-III): the genomes of soil and plant-associated and newly described type strains.</title>
        <authorList>
            <person name="Whitman W."/>
        </authorList>
    </citation>
    <scope>NUCLEOTIDE SEQUENCE [LARGE SCALE GENOMIC DNA]</scope>
    <source>
        <strain evidence="1 2">CGMCC 4.7104</strain>
    </source>
</reference>
<evidence type="ECO:0000313" key="2">
    <source>
        <dbReference type="Proteomes" id="UP000238312"/>
    </source>
</evidence>
<dbReference type="OrthoDB" id="7941246at2"/>
<accession>A0A2T0MT76</accession>
<dbReference type="PANTHER" id="PTHR48079:SF6">
    <property type="entry name" value="NAD(P)-BINDING DOMAIN-CONTAINING PROTEIN-RELATED"/>
    <property type="match status" value="1"/>
</dbReference>
<dbReference type="SUPFAM" id="SSF51735">
    <property type="entry name" value="NAD(P)-binding Rossmann-fold domains"/>
    <property type="match status" value="1"/>
</dbReference>
<organism evidence="1 2">
    <name type="scientific">Nonomuraea fuscirosea</name>
    <dbReference type="NCBI Taxonomy" id="1291556"/>
    <lineage>
        <taxon>Bacteria</taxon>
        <taxon>Bacillati</taxon>
        <taxon>Actinomycetota</taxon>
        <taxon>Actinomycetes</taxon>
        <taxon>Streptosporangiales</taxon>
        <taxon>Streptosporangiaceae</taxon>
        <taxon>Nonomuraea</taxon>
    </lineage>
</organism>
<dbReference type="AlphaFoldDB" id="A0A2T0MT76"/>
<dbReference type="Proteomes" id="UP000238312">
    <property type="component" value="Unassembled WGS sequence"/>
</dbReference>
<sequence>MNVLILGGTAWLGREVARQAAGRGHAVTCLARGESGPVAGGTTLVTADRRAADAYEQVRRQDWDAVVEVSWQPGLVRGALAALGERAKHWVYVSSVSAYADHGVPGADESAPLLEPTDVDEADRELYGEAKAACELASAEILGDRLLIARAGLIGGPGDHSGRSGYWVARAARDPHAPLLVPDSAGIPTQVIDARDLAAWLLDCAETGTTGTYNTVGPQVPFGEWIELCRTIGGHTGPVVTADPAWLLEQGVAEYMGPESLPMWLVEQGWEGWSSRSGQAALSAGLRHRPRADLLTDLLAWEREEGLDRDRRAGLSAGRERELLTLLGDTAR</sequence>
<gene>
    <name evidence="1" type="ORF">B0I32_114174</name>
</gene>
<dbReference type="InterPro" id="IPR051783">
    <property type="entry name" value="NAD(P)-dependent_oxidoreduct"/>
</dbReference>
<protein>
    <submittedName>
        <fullName evidence="1">Nucleoside-diphosphate-sugar epimerase</fullName>
    </submittedName>
</protein>
<name>A0A2T0MT76_9ACTN</name>
<dbReference type="RefSeq" id="WP_106245685.1">
    <property type="nucleotide sequence ID" value="NZ_PVNG01000014.1"/>
</dbReference>
<keyword evidence="2" id="KW-1185">Reference proteome</keyword>
<evidence type="ECO:0000313" key="1">
    <source>
        <dbReference type="EMBL" id="PRX61805.1"/>
    </source>
</evidence>
<dbReference type="EMBL" id="PVNG01000014">
    <property type="protein sequence ID" value="PRX61805.1"/>
    <property type="molecule type" value="Genomic_DNA"/>
</dbReference>
<dbReference type="PANTHER" id="PTHR48079">
    <property type="entry name" value="PROTEIN YEEZ"/>
    <property type="match status" value="1"/>
</dbReference>
<proteinExistence type="predicted"/>